<dbReference type="Proteomes" id="UP000009022">
    <property type="component" value="Unassembled WGS sequence"/>
</dbReference>
<organism evidence="1 2">
    <name type="scientific">Trichoplax adhaerens</name>
    <name type="common">Trichoplax reptans</name>
    <dbReference type="NCBI Taxonomy" id="10228"/>
    <lineage>
        <taxon>Eukaryota</taxon>
        <taxon>Metazoa</taxon>
        <taxon>Placozoa</taxon>
        <taxon>Uniplacotomia</taxon>
        <taxon>Trichoplacea</taxon>
        <taxon>Trichoplacidae</taxon>
        <taxon>Trichoplax</taxon>
    </lineage>
</organism>
<dbReference type="InterPro" id="IPR016024">
    <property type="entry name" value="ARM-type_fold"/>
</dbReference>
<dbReference type="OMA" id="KIARNHI"/>
<dbReference type="Gene3D" id="1.25.10.10">
    <property type="entry name" value="Leucine-rich Repeat Variant"/>
    <property type="match status" value="1"/>
</dbReference>
<dbReference type="Pfam" id="PF17741">
    <property type="entry name" value="DUF5578"/>
    <property type="match status" value="1"/>
</dbReference>
<dbReference type="FunCoup" id="B3S1Q6">
    <property type="interactions" value="67"/>
</dbReference>
<dbReference type="OrthoDB" id="278163at2759"/>
<dbReference type="HOGENOM" id="CLU_057628_1_0_1"/>
<dbReference type="PANTHER" id="PTHR34258:SF1">
    <property type="entry name" value="ARMADILLO-LIKE HELICAL DOMAIN CONTAINING PROTEIN 1"/>
    <property type="match status" value="1"/>
</dbReference>
<evidence type="ECO:0000313" key="2">
    <source>
        <dbReference type="Proteomes" id="UP000009022"/>
    </source>
</evidence>
<dbReference type="CTD" id="6755459"/>
<dbReference type="GeneID" id="6755459"/>
<dbReference type="InterPro" id="IPR011989">
    <property type="entry name" value="ARM-like"/>
</dbReference>
<dbReference type="PANTHER" id="PTHR34258">
    <property type="entry name" value="ARMADILLO-LIKE HELICAL DOMAIN CONTAINING PROTEIN 1"/>
    <property type="match status" value="1"/>
</dbReference>
<proteinExistence type="predicted"/>
<name>B3S1Q6_TRIAD</name>
<dbReference type="SUPFAM" id="SSF48371">
    <property type="entry name" value="ARM repeat"/>
    <property type="match status" value="1"/>
</dbReference>
<protein>
    <submittedName>
        <fullName evidence="1">Uncharacterized protein</fullName>
    </submittedName>
</protein>
<dbReference type="InParanoid" id="B3S1Q6"/>
<dbReference type="EMBL" id="DS985247">
    <property type="protein sequence ID" value="EDV23015.1"/>
    <property type="molecule type" value="Genomic_DNA"/>
</dbReference>
<accession>B3S1Q6</accession>
<dbReference type="KEGG" id="tad:TRIADDRAFT_57847"/>
<sequence length="331" mass="36671">MCAVNTMKMLKDWDSGSKSTRAAILRSFIADMNDRTGPDLEAYFSDAASLFLVRLTAWLRMTQKFLIEFLEVGGVLTTLEILGAKATKEKDKSQALRLLIVISNYGRKYKEIICESFGVRAITECLAKSKSEETQENAKAVMLQLAEGNPRFQNQVYKAFIALMSSSSPKAQQLSVQGLKVVQQIVETANPNLVQPLINLLKSLHLEVQYEAPLPVHVQQAAAAKIIGVLSKESSEVSKDLLQLGVIHNLLIAAGNASHPDSQRQAGIALEHFINTYPIVKEYVMKALGRPFFTEFMERPDTIYSSMTSIQLDVLTSNNVDIPSALKYASR</sequence>
<dbReference type="PhylomeDB" id="B3S1Q6"/>
<evidence type="ECO:0000313" key="1">
    <source>
        <dbReference type="EMBL" id="EDV23015.1"/>
    </source>
</evidence>
<reference evidence="1 2" key="1">
    <citation type="journal article" date="2008" name="Nature">
        <title>The Trichoplax genome and the nature of placozoans.</title>
        <authorList>
            <person name="Srivastava M."/>
            <person name="Begovic E."/>
            <person name="Chapman J."/>
            <person name="Putnam N.H."/>
            <person name="Hellsten U."/>
            <person name="Kawashima T."/>
            <person name="Kuo A."/>
            <person name="Mitros T."/>
            <person name="Salamov A."/>
            <person name="Carpenter M.L."/>
            <person name="Signorovitch A.Y."/>
            <person name="Moreno M.A."/>
            <person name="Kamm K."/>
            <person name="Grimwood J."/>
            <person name="Schmutz J."/>
            <person name="Shapiro H."/>
            <person name="Grigoriev I.V."/>
            <person name="Buss L.W."/>
            <person name="Schierwater B."/>
            <person name="Dellaporta S.L."/>
            <person name="Rokhsar D.S."/>
        </authorList>
    </citation>
    <scope>NUCLEOTIDE SEQUENCE [LARGE SCALE GENOMIC DNA]</scope>
    <source>
        <strain evidence="1 2">Grell-BS-1999</strain>
    </source>
</reference>
<keyword evidence="2" id="KW-1185">Reference proteome</keyword>
<dbReference type="AlphaFoldDB" id="B3S1Q6"/>
<dbReference type="RefSeq" id="XP_002113925.1">
    <property type="nucleotide sequence ID" value="XM_002113889.1"/>
</dbReference>
<gene>
    <name evidence="1" type="ORF">TRIADDRAFT_57847</name>
</gene>
<dbReference type="InterPro" id="IPR041090">
    <property type="entry name" value="DUF5578"/>
</dbReference>
<dbReference type="eggNOG" id="ENOG502QQAX">
    <property type="taxonomic scope" value="Eukaryota"/>
</dbReference>